<keyword evidence="7" id="KW-0238">DNA-binding</keyword>
<dbReference type="GO" id="GO:0003887">
    <property type="term" value="F:DNA-directed DNA polymerase activity"/>
    <property type="evidence" value="ECO:0007669"/>
    <property type="project" value="UniProtKB-KW"/>
</dbReference>
<dbReference type="InterPro" id="IPR043502">
    <property type="entry name" value="DNA/RNA_pol_sf"/>
</dbReference>
<evidence type="ECO:0000259" key="9">
    <source>
        <dbReference type="Pfam" id="PF03175"/>
    </source>
</evidence>
<dbReference type="GO" id="GO:0006260">
    <property type="term" value="P:DNA replication"/>
    <property type="evidence" value="ECO:0007669"/>
    <property type="project" value="UniProtKB-KW"/>
</dbReference>
<name>X1N553_9ZZZZ</name>
<feature type="domain" description="DNA-directed DNA polymerase family B mitochondria/virus" evidence="9">
    <location>
        <begin position="7"/>
        <end position="76"/>
    </location>
</feature>
<evidence type="ECO:0000256" key="6">
    <source>
        <dbReference type="ARBA" id="ARBA00022932"/>
    </source>
</evidence>
<dbReference type="GO" id="GO:0000166">
    <property type="term" value="F:nucleotide binding"/>
    <property type="evidence" value="ECO:0007669"/>
    <property type="project" value="InterPro"/>
</dbReference>
<dbReference type="Pfam" id="PF03175">
    <property type="entry name" value="DNA_pol_B_2"/>
    <property type="match status" value="1"/>
</dbReference>
<dbReference type="EMBL" id="BARV01021589">
    <property type="protein sequence ID" value="GAI25381.1"/>
    <property type="molecule type" value="Genomic_DNA"/>
</dbReference>
<comment type="similarity">
    <text evidence="1">Belongs to the DNA polymerase type-B family.</text>
</comment>
<dbReference type="Gene3D" id="3.90.1600.10">
    <property type="entry name" value="Palm domain of DNA polymerase"/>
    <property type="match status" value="1"/>
</dbReference>
<keyword evidence="3" id="KW-0808">Transferase</keyword>
<evidence type="ECO:0000313" key="10">
    <source>
        <dbReference type="EMBL" id="GAI25381.1"/>
    </source>
</evidence>
<comment type="caution">
    <text evidence="10">The sequence shown here is derived from an EMBL/GenBank/DDBJ whole genome shotgun (WGS) entry which is preliminary data.</text>
</comment>
<evidence type="ECO:0000256" key="8">
    <source>
        <dbReference type="ARBA" id="ARBA00049244"/>
    </source>
</evidence>
<protein>
    <recommendedName>
        <fullName evidence="2">DNA-directed DNA polymerase</fullName>
        <ecNumber evidence="2">2.7.7.7</ecNumber>
    </recommendedName>
</protein>
<accession>X1N553</accession>
<dbReference type="SUPFAM" id="SSF56672">
    <property type="entry name" value="DNA/RNA polymerases"/>
    <property type="match status" value="1"/>
</dbReference>
<evidence type="ECO:0000256" key="1">
    <source>
        <dbReference type="ARBA" id="ARBA00005755"/>
    </source>
</evidence>
<organism evidence="10">
    <name type="scientific">marine sediment metagenome</name>
    <dbReference type="NCBI Taxonomy" id="412755"/>
    <lineage>
        <taxon>unclassified sequences</taxon>
        <taxon>metagenomes</taxon>
        <taxon>ecological metagenomes</taxon>
    </lineage>
</organism>
<dbReference type="GO" id="GO:0003677">
    <property type="term" value="F:DNA binding"/>
    <property type="evidence" value="ECO:0007669"/>
    <property type="project" value="UniProtKB-KW"/>
</dbReference>
<evidence type="ECO:0000256" key="7">
    <source>
        <dbReference type="ARBA" id="ARBA00023125"/>
    </source>
</evidence>
<keyword evidence="6" id="KW-0239">DNA-directed DNA polymerase</keyword>
<dbReference type="EC" id="2.7.7.7" evidence="2"/>
<evidence type="ECO:0000256" key="5">
    <source>
        <dbReference type="ARBA" id="ARBA00022705"/>
    </source>
</evidence>
<dbReference type="InterPro" id="IPR023211">
    <property type="entry name" value="DNA_pol_palm_dom_sf"/>
</dbReference>
<reference evidence="10" key="1">
    <citation type="journal article" date="2014" name="Front. Microbiol.">
        <title>High frequency of phylogenetically diverse reductive dehalogenase-homologous genes in deep subseafloor sedimentary metagenomes.</title>
        <authorList>
            <person name="Kawai M."/>
            <person name="Futagami T."/>
            <person name="Toyoda A."/>
            <person name="Takaki Y."/>
            <person name="Nishi S."/>
            <person name="Hori S."/>
            <person name="Arai W."/>
            <person name="Tsubouchi T."/>
            <person name="Morono Y."/>
            <person name="Uchiyama I."/>
            <person name="Ito T."/>
            <person name="Fujiyama A."/>
            <person name="Inagaki F."/>
            <person name="Takami H."/>
        </authorList>
    </citation>
    <scope>NUCLEOTIDE SEQUENCE</scope>
    <source>
        <strain evidence="10">Expedition CK06-06</strain>
    </source>
</reference>
<evidence type="ECO:0000256" key="2">
    <source>
        <dbReference type="ARBA" id="ARBA00012417"/>
    </source>
</evidence>
<evidence type="ECO:0000256" key="3">
    <source>
        <dbReference type="ARBA" id="ARBA00022679"/>
    </source>
</evidence>
<comment type="catalytic activity">
    <reaction evidence="8">
        <text>DNA(n) + a 2'-deoxyribonucleoside 5'-triphosphate = DNA(n+1) + diphosphate</text>
        <dbReference type="Rhea" id="RHEA:22508"/>
        <dbReference type="Rhea" id="RHEA-COMP:17339"/>
        <dbReference type="Rhea" id="RHEA-COMP:17340"/>
        <dbReference type="ChEBI" id="CHEBI:33019"/>
        <dbReference type="ChEBI" id="CHEBI:61560"/>
        <dbReference type="ChEBI" id="CHEBI:173112"/>
        <dbReference type="EC" id="2.7.7.7"/>
    </reaction>
</comment>
<keyword evidence="5" id="KW-0235">DNA replication</keyword>
<gene>
    <name evidence="10" type="ORF">S06H3_35742</name>
</gene>
<keyword evidence="4" id="KW-0548">Nucleotidyltransferase</keyword>
<feature type="non-terminal residue" evidence="10">
    <location>
        <position position="1"/>
    </location>
</feature>
<dbReference type="InterPro" id="IPR004868">
    <property type="entry name" value="DNA-dir_DNA_pol_B_mt/vir"/>
</dbReference>
<proteinExistence type="inferred from homology"/>
<evidence type="ECO:0000256" key="4">
    <source>
        <dbReference type="ARBA" id="ARBA00022695"/>
    </source>
</evidence>
<dbReference type="AlphaFoldDB" id="X1N553"/>
<sequence length="93" mass="10897">QAIDLERASYKGGRVECFFLGELKNDNYYILDVNSLYPFVMRNNSYPVKYLQISHNIKSDTCRSYLEHKSIIAQVLIDTDEQYDTAQETEYIS</sequence>